<evidence type="ECO:0000256" key="9">
    <source>
        <dbReference type="PIRSR" id="PIRSR605150-2"/>
    </source>
</evidence>
<dbReference type="GO" id="GO:0016020">
    <property type="term" value="C:membrane"/>
    <property type="evidence" value="ECO:0007669"/>
    <property type="project" value="InterPro"/>
</dbReference>
<feature type="active site" evidence="8">
    <location>
        <position position="266"/>
    </location>
</feature>
<keyword evidence="4 10" id="KW-0812">Transmembrane</keyword>
<evidence type="ECO:0000256" key="10">
    <source>
        <dbReference type="SAM" id="Phobius"/>
    </source>
</evidence>
<dbReference type="GO" id="GO:0016760">
    <property type="term" value="F:cellulose synthase (UDP-forming) activity"/>
    <property type="evidence" value="ECO:0007669"/>
    <property type="project" value="InterPro"/>
</dbReference>
<dbReference type="InterPro" id="IPR005150">
    <property type="entry name" value="Cellulose_synth"/>
</dbReference>
<reference evidence="11 12" key="1">
    <citation type="journal article" date="2018" name="Sci. Data">
        <title>The draft genome sequence of cork oak.</title>
        <authorList>
            <person name="Ramos A.M."/>
            <person name="Usie A."/>
            <person name="Barbosa P."/>
            <person name="Barros P.M."/>
            <person name="Capote T."/>
            <person name="Chaves I."/>
            <person name="Simoes F."/>
            <person name="Abreu I."/>
            <person name="Carrasquinho I."/>
            <person name="Faro C."/>
            <person name="Guimaraes J.B."/>
            <person name="Mendonca D."/>
            <person name="Nobrega F."/>
            <person name="Rodrigues L."/>
            <person name="Saibo N.J.M."/>
            <person name="Varela M.C."/>
            <person name="Egas C."/>
            <person name="Matos J."/>
            <person name="Miguel C.M."/>
            <person name="Oliveira M.M."/>
            <person name="Ricardo C.P."/>
            <person name="Goncalves S."/>
        </authorList>
    </citation>
    <scope>NUCLEOTIDE SEQUENCE [LARGE SCALE GENOMIC DNA]</scope>
    <source>
        <strain evidence="12">cv. HL8</strain>
    </source>
</reference>
<gene>
    <name evidence="11" type="primary">CESA8_1</name>
    <name evidence="11" type="ORF">CFP56_039072</name>
</gene>
<sequence length="399" mass="45076">MKEPPLITANTVLSVLAMDYPVDKVCCYLSDDGASVLSFESLVETADFARKEIMKSLECAPEEGWTMQDGRPWSGNDSNDRTGMIQVRVSAVLTNAPYILKLDCDHYVNYARQFVRRLIDMPTAKQFSLMLMKGLDGIQGPIYVGTGCVFNRQALYGYGPPSLPGLPTASPPYRSWFGKRFSKEPSKDPSEVYRDAKQEELDAGIFNLKEIEIFIEFTLKENEGVPESADPSTLIKEAIHVIPYGYEQKTSWGREIGWIYGLATEDILTGFKMHCREWRSIYYMPLRPAFKGSVPLNLSDRLHQVLWWALGSVEIFLSRHCPLWYGYAAGRLKWLQRLAYINTIVYPFTSFPLVVYCSIPAICLLSGKFIVATDAMTNLGNLLYLGLTISIILTNVIEM</sequence>
<dbReference type="GO" id="GO:0071555">
    <property type="term" value="P:cell wall organization"/>
    <property type="evidence" value="ECO:0007669"/>
    <property type="project" value="UniProtKB-KW"/>
</dbReference>
<dbReference type="GO" id="GO:0030244">
    <property type="term" value="P:cellulose biosynthetic process"/>
    <property type="evidence" value="ECO:0007669"/>
    <property type="project" value="InterPro"/>
</dbReference>
<evidence type="ECO:0000256" key="3">
    <source>
        <dbReference type="ARBA" id="ARBA00022679"/>
    </source>
</evidence>
<dbReference type="AlphaFoldDB" id="A0AAW0LMX7"/>
<accession>A0AAW0LMX7</accession>
<feature type="binding site" evidence="9">
    <location>
        <position position="32"/>
    </location>
    <ligand>
        <name>UDP-alpha-D-glucose</name>
        <dbReference type="ChEBI" id="CHEBI:58885"/>
    </ligand>
</feature>
<evidence type="ECO:0000313" key="12">
    <source>
        <dbReference type="Proteomes" id="UP000237347"/>
    </source>
</evidence>
<feature type="transmembrane region" description="Helical" evidence="10">
    <location>
        <begin position="379"/>
        <end position="397"/>
    </location>
</feature>
<dbReference type="GO" id="GO:0012505">
    <property type="term" value="C:endomembrane system"/>
    <property type="evidence" value="ECO:0007669"/>
    <property type="project" value="UniProtKB-SubCell"/>
</dbReference>
<feature type="binding site" evidence="9">
    <location>
        <position position="2"/>
    </location>
    <ligand>
        <name>UDP-alpha-D-glucose</name>
        <dbReference type="ChEBI" id="CHEBI:58885"/>
    </ligand>
</feature>
<evidence type="ECO:0000313" key="11">
    <source>
        <dbReference type="EMBL" id="KAK7852353.1"/>
    </source>
</evidence>
<evidence type="ECO:0000256" key="2">
    <source>
        <dbReference type="ARBA" id="ARBA00022676"/>
    </source>
</evidence>
<keyword evidence="12" id="KW-1185">Reference proteome</keyword>
<organism evidence="11 12">
    <name type="scientific">Quercus suber</name>
    <name type="common">Cork oak</name>
    <dbReference type="NCBI Taxonomy" id="58331"/>
    <lineage>
        <taxon>Eukaryota</taxon>
        <taxon>Viridiplantae</taxon>
        <taxon>Streptophyta</taxon>
        <taxon>Embryophyta</taxon>
        <taxon>Tracheophyta</taxon>
        <taxon>Spermatophyta</taxon>
        <taxon>Magnoliopsida</taxon>
        <taxon>eudicotyledons</taxon>
        <taxon>Gunneridae</taxon>
        <taxon>Pentapetalae</taxon>
        <taxon>rosids</taxon>
        <taxon>fabids</taxon>
        <taxon>Fagales</taxon>
        <taxon>Fagaceae</taxon>
        <taxon>Quercus</taxon>
    </lineage>
</organism>
<comment type="subcellular location">
    <subcellularLocation>
        <location evidence="1">Endomembrane system</location>
    </subcellularLocation>
</comment>
<keyword evidence="6 10" id="KW-0472">Membrane</keyword>
<dbReference type="Pfam" id="PF03552">
    <property type="entry name" value="Cellulose_synt"/>
    <property type="match status" value="3"/>
</dbReference>
<evidence type="ECO:0000256" key="1">
    <source>
        <dbReference type="ARBA" id="ARBA00004308"/>
    </source>
</evidence>
<protein>
    <submittedName>
        <fullName evidence="11">Cellulose synthase a catalytic subunit 8 [udp-forming]</fullName>
    </submittedName>
</protein>
<feature type="transmembrane region" description="Helical" evidence="10">
    <location>
        <begin position="339"/>
        <end position="367"/>
    </location>
</feature>
<keyword evidence="2" id="KW-0328">Glycosyltransferase</keyword>
<evidence type="ECO:0000256" key="6">
    <source>
        <dbReference type="ARBA" id="ARBA00023136"/>
    </source>
</evidence>
<evidence type="ECO:0000256" key="5">
    <source>
        <dbReference type="ARBA" id="ARBA00022989"/>
    </source>
</evidence>
<name>A0AAW0LMX7_QUESU</name>
<comment type="caution">
    <text evidence="11">The sequence shown here is derived from an EMBL/GenBank/DDBJ whole genome shotgun (WGS) entry which is preliminary data.</text>
</comment>
<evidence type="ECO:0000256" key="4">
    <source>
        <dbReference type="ARBA" id="ARBA00022692"/>
    </source>
</evidence>
<keyword evidence="5 10" id="KW-1133">Transmembrane helix</keyword>
<evidence type="ECO:0000256" key="7">
    <source>
        <dbReference type="ARBA" id="ARBA00023316"/>
    </source>
</evidence>
<dbReference type="EMBL" id="PKMF04000076">
    <property type="protein sequence ID" value="KAK7852353.1"/>
    <property type="molecule type" value="Genomic_DNA"/>
</dbReference>
<keyword evidence="7" id="KW-0961">Cell wall biogenesis/degradation</keyword>
<evidence type="ECO:0000256" key="8">
    <source>
        <dbReference type="PIRSR" id="PIRSR605150-1"/>
    </source>
</evidence>
<dbReference type="Proteomes" id="UP000237347">
    <property type="component" value="Unassembled WGS sequence"/>
</dbReference>
<proteinExistence type="predicted"/>
<feature type="active site" evidence="8">
    <location>
        <position position="32"/>
    </location>
</feature>
<dbReference type="PANTHER" id="PTHR13301">
    <property type="entry name" value="X-BOX TRANSCRIPTION FACTOR-RELATED"/>
    <property type="match status" value="1"/>
</dbReference>
<feature type="binding site" evidence="9">
    <location>
        <position position="3"/>
    </location>
    <ligand>
        <name>UDP-alpha-D-glucose</name>
        <dbReference type="ChEBI" id="CHEBI:58885"/>
    </ligand>
</feature>
<keyword evidence="3" id="KW-0808">Transferase</keyword>